<evidence type="ECO:0000256" key="1">
    <source>
        <dbReference type="ARBA" id="ARBA00007381"/>
    </source>
</evidence>
<dbReference type="SUPFAM" id="SSF100920">
    <property type="entry name" value="Heat shock protein 70kD (HSP70), peptide-binding domain"/>
    <property type="match status" value="1"/>
</dbReference>
<dbReference type="AlphaFoldDB" id="A0AAD9VFW7"/>
<dbReference type="InterPro" id="IPR029047">
    <property type="entry name" value="HSP70_peptide-bd_sf"/>
</dbReference>
<dbReference type="Proteomes" id="UP001249851">
    <property type="component" value="Unassembled WGS sequence"/>
</dbReference>
<organism evidence="4 5">
    <name type="scientific">Acropora cervicornis</name>
    <name type="common">Staghorn coral</name>
    <dbReference type="NCBI Taxonomy" id="6130"/>
    <lineage>
        <taxon>Eukaryota</taxon>
        <taxon>Metazoa</taxon>
        <taxon>Cnidaria</taxon>
        <taxon>Anthozoa</taxon>
        <taxon>Hexacorallia</taxon>
        <taxon>Scleractinia</taxon>
        <taxon>Astrocoeniina</taxon>
        <taxon>Acroporidae</taxon>
        <taxon>Acropora</taxon>
    </lineage>
</organism>
<dbReference type="InterPro" id="IPR013126">
    <property type="entry name" value="Hsp_70_fam"/>
</dbReference>
<dbReference type="PRINTS" id="PR00301">
    <property type="entry name" value="HEATSHOCK70"/>
</dbReference>
<sequence length="465" mass="50961">MVASLGVHLGGTSASLALCEDGRTEIIANDVGDRVTPALVACVGREKTVGLPAKHGLIRNSKNTMARASKLIGLRFSDDAAQQEVEMCECKIIEKDGEPFFEVEMNEKPIYFSPKDVLKIIFNKLLEIGQNDRTIRRTVLVYRLGGTSCDVTVIAVNGGMYRVVAVENDASLGGIKFDELLAQHLASEFKKQWQQDVTSNTRAMAKLKASAETCKHVLSSRDTATCAIESLYGGVDLNSKVSRARFESLCLSLFQQSLAAIDRVLTKARVSKENIDQTFKDYFFACKVILVGGSARIPRIQQLVQEYFVDKEVLHSINPDGVLAYGAAIQASLLQGREVELNNDEDEVECTSKTISVELDDSESLMCPIIHKYSPIPTRTTHTFTTAADNQETVRLCVYEVEEEDIPGGCGRNLVAKVVLEGIPPMAKGQANIVGTFHVRRDGSLHIHLVETTSQKSADMTVDSI</sequence>
<reference evidence="4" key="1">
    <citation type="journal article" date="2023" name="G3 (Bethesda)">
        <title>Whole genome assembly and annotation of the endangered Caribbean coral Acropora cervicornis.</title>
        <authorList>
            <person name="Selwyn J.D."/>
            <person name="Vollmer S.V."/>
        </authorList>
    </citation>
    <scope>NUCLEOTIDE SEQUENCE</scope>
    <source>
        <strain evidence="4">K2</strain>
    </source>
</reference>
<accession>A0AAD9VFW7</accession>
<keyword evidence="3" id="KW-0067">ATP-binding</keyword>
<dbReference type="Pfam" id="PF00012">
    <property type="entry name" value="HSP70"/>
    <property type="match status" value="2"/>
</dbReference>
<comment type="caution">
    <text evidence="4">The sequence shown here is derived from an EMBL/GenBank/DDBJ whole genome shotgun (WGS) entry which is preliminary data.</text>
</comment>
<dbReference type="FunFam" id="3.30.420.40:FF:000028">
    <property type="entry name" value="heat shock 70 kDa protein-like"/>
    <property type="match status" value="1"/>
</dbReference>
<dbReference type="Gene3D" id="3.90.640.10">
    <property type="entry name" value="Actin, Chain A, domain 4"/>
    <property type="match status" value="1"/>
</dbReference>
<dbReference type="SUPFAM" id="SSF53067">
    <property type="entry name" value="Actin-like ATPase domain"/>
    <property type="match status" value="2"/>
</dbReference>
<dbReference type="Gene3D" id="3.30.30.30">
    <property type="match status" value="1"/>
</dbReference>
<comment type="similarity">
    <text evidence="1">Belongs to the heat shock protein 70 family.</text>
</comment>
<name>A0AAD9VFW7_ACRCE</name>
<evidence type="ECO:0000313" key="4">
    <source>
        <dbReference type="EMBL" id="KAK2573078.1"/>
    </source>
</evidence>
<proteinExistence type="inferred from homology"/>
<dbReference type="FunFam" id="3.90.640.10:FF:000010">
    <property type="entry name" value="heat shock 70 kDa protein 14"/>
    <property type="match status" value="1"/>
</dbReference>
<keyword evidence="4" id="KW-0346">Stress response</keyword>
<dbReference type="Gene3D" id="3.30.420.40">
    <property type="match status" value="3"/>
</dbReference>
<evidence type="ECO:0000256" key="3">
    <source>
        <dbReference type="ARBA" id="ARBA00022840"/>
    </source>
</evidence>
<dbReference type="GO" id="GO:0140662">
    <property type="term" value="F:ATP-dependent protein folding chaperone"/>
    <property type="evidence" value="ECO:0007669"/>
    <property type="project" value="InterPro"/>
</dbReference>
<dbReference type="Gene3D" id="2.60.34.10">
    <property type="entry name" value="Substrate Binding Domain Of DNAk, Chain A, domain 1"/>
    <property type="match status" value="1"/>
</dbReference>
<dbReference type="EMBL" id="JARQWQ010000003">
    <property type="protein sequence ID" value="KAK2573078.1"/>
    <property type="molecule type" value="Genomic_DNA"/>
</dbReference>
<dbReference type="InterPro" id="IPR043129">
    <property type="entry name" value="ATPase_NBD"/>
</dbReference>
<keyword evidence="2" id="KW-0547">Nucleotide-binding</keyword>
<evidence type="ECO:0000313" key="5">
    <source>
        <dbReference type="Proteomes" id="UP001249851"/>
    </source>
</evidence>
<gene>
    <name evidence="4" type="ORF">P5673_002112</name>
</gene>
<reference evidence="4" key="2">
    <citation type="journal article" date="2023" name="Science">
        <title>Genomic signatures of disease resistance in endangered staghorn corals.</title>
        <authorList>
            <person name="Vollmer S.V."/>
            <person name="Selwyn J.D."/>
            <person name="Despard B.A."/>
            <person name="Roesel C.L."/>
        </authorList>
    </citation>
    <scope>NUCLEOTIDE SEQUENCE</scope>
    <source>
        <strain evidence="4">K2</strain>
    </source>
</reference>
<dbReference type="PANTHER" id="PTHR19375">
    <property type="entry name" value="HEAT SHOCK PROTEIN 70KDA"/>
    <property type="match status" value="1"/>
</dbReference>
<keyword evidence="5" id="KW-1185">Reference proteome</keyword>
<dbReference type="GO" id="GO:0005524">
    <property type="term" value="F:ATP binding"/>
    <property type="evidence" value="ECO:0007669"/>
    <property type="project" value="UniProtKB-KW"/>
</dbReference>
<evidence type="ECO:0000256" key="2">
    <source>
        <dbReference type="ARBA" id="ARBA00022741"/>
    </source>
</evidence>
<protein>
    <submittedName>
        <fullName evidence="4">Heat shock 70 kDa protein 14</fullName>
    </submittedName>
</protein>